<keyword evidence="2" id="KW-1185">Reference proteome</keyword>
<accession>A0ABT6FU84</accession>
<evidence type="ECO:0000313" key="2">
    <source>
        <dbReference type="Proteomes" id="UP001153642"/>
    </source>
</evidence>
<organism evidence="1 2">
    <name type="scientific">Galbibacter pacificus</name>
    <dbReference type="NCBI Taxonomy" id="2996052"/>
    <lineage>
        <taxon>Bacteria</taxon>
        <taxon>Pseudomonadati</taxon>
        <taxon>Bacteroidota</taxon>
        <taxon>Flavobacteriia</taxon>
        <taxon>Flavobacteriales</taxon>
        <taxon>Flavobacteriaceae</taxon>
        <taxon>Galbibacter</taxon>
    </lineage>
</organism>
<proteinExistence type="predicted"/>
<sequence length="184" mass="20879">MKRRTAIRNLGLVTGGLFLLPSCNFSEERVPLVLSKLKITTEEEILLEAMIDTILPETDTPGGVSLKVQNFVWTMLDDCASPEQQASFLNGLRGFNASVKEKHGDNFVDMDKKERLATLQNLMDDETLNKDLSNFLHTTKHTAVWGYKNTEYYMTQLMPYKLIPGAFSYRTKTIDPNEKININA</sequence>
<dbReference type="Pfam" id="PF13618">
    <property type="entry name" value="Gluconate_2-dh3"/>
    <property type="match status" value="1"/>
</dbReference>
<comment type="caution">
    <text evidence="1">The sequence shown here is derived from an EMBL/GenBank/DDBJ whole genome shotgun (WGS) entry which is preliminary data.</text>
</comment>
<dbReference type="InterPro" id="IPR027056">
    <property type="entry name" value="Gluconate_2DH_su3"/>
</dbReference>
<evidence type="ECO:0000313" key="1">
    <source>
        <dbReference type="EMBL" id="MDG3586838.1"/>
    </source>
</evidence>
<dbReference type="Proteomes" id="UP001153642">
    <property type="component" value="Unassembled WGS sequence"/>
</dbReference>
<protein>
    <submittedName>
        <fullName evidence="1">Gluconate 2-dehydrogenase subunit 3 family protein</fullName>
    </submittedName>
</protein>
<dbReference type="EMBL" id="JAPMUA010000004">
    <property type="protein sequence ID" value="MDG3586838.1"/>
    <property type="molecule type" value="Genomic_DNA"/>
</dbReference>
<dbReference type="RefSeq" id="WP_277900554.1">
    <property type="nucleotide sequence ID" value="NZ_JAPMUA010000004.1"/>
</dbReference>
<gene>
    <name evidence="1" type="ORF">OSR52_13260</name>
</gene>
<reference evidence="1" key="1">
    <citation type="submission" date="2022-11" db="EMBL/GenBank/DDBJ databases">
        <title>High-quality draft genome sequence of Galbibacter sp. strain CMA-7.</title>
        <authorList>
            <person name="Wei L."/>
            <person name="Dong C."/>
            <person name="Shao Z."/>
        </authorList>
    </citation>
    <scope>NUCLEOTIDE SEQUENCE</scope>
    <source>
        <strain evidence="1">CMA-7</strain>
    </source>
</reference>
<name>A0ABT6FU84_9FLAO</name>